<dbReference type="InterPro" id="IPR005828">
    <property type="entry name" value="MFS_sugar_transport-like"/>
</dbReference>
<proteinExistence type="inferred from homology"/>
<keyword evidence="5" id="KW-0812">Transmembrane</keyword>
<dbReference type="PROSITE" id="PS00217">
    <property type="entry name" value="SUGAR_TRANSPORT_2"/>
    <property type="match status" value="1"/>
</dbReference>
<evidence type="ECO:0000256" key="7">
    <source>
        <dbReference type="ARBA" id="ARBA00022989"/>
    </source>
</evidence>
<evidence type="ECO:0000256" key="8">
    <source>
        <dbReference type="ARBA" id="ARBA00023136"/>
    </source>
</evidence>
<evidence type="ECO:0000256" key="1">
    <source>
        <dbReference type="ARBA" id="ARBA00004141"/>
    </source>
</evidence>
<evidence type="ECO:0000256" key="3">
    <source>
        <dbReference type="ARBA" id="ARBA00022448"/>
    </source>
</evidence>
<organism evidence="10">
    <name type="scientific">Aegilops tauschii</name>
    <name type="common">Tausch's goatgrass</name>
    <name type="synonym">Aegilops squarrosa</name>
    <dbReference type="NCBI Taxonomy" id="37682"/>
    <lineage>
        <taxon>Eukaryota</taxon>
        <taxon>Viridiplantae</taxon>
        <taxon>Streptophyta</taxon>
        <taxon>Embryophyta</taxon>
        <taxon>Tracheophyta</taxon>
        <taxon>Spermatophyta</taxon>
        <taxon>Magnoliopsida</taxon>
        <taxon>Liliopsida</taxon>
        <taxon>Poales</taxon>
        <taxon>Poaceae</taxon>
        <taxon>BOP clade</taxon>
        <taxon>Pooideae</taxon>
        <taxon>Triticodae</taxon>
        <taxon>Triticeae</taxon>
        <taxon>Triticinae</taxon>
        <taxon>Aegilops</taxon>
    </lineage>
</organism>
<dbReference type="EnsemblPlants" id="EMT33619">
    <property type="protein sequence ID" value="EMT33619"/>
    <property type="gene ID" value="F775_52575"/>
</dbReference>
<dbReference type="GO" id="GO:0016020">
    <property type="term" value="C:membrane"/>
    <property type="evidence" value="ECO:0007669"/>
    <property type="project" value="UniProtKB-SubCell"/>
</dbReference>
<keyword evidence="7" id="KW-1133">Transmembrane helix</keyword>
<dbReference type="InterPro" id="IPR005829">
    <property type="entry name" value="Sugar_transporter_CS"/>
</dbReference>
<keyword evidence="3" id="KW-0813">Transport</keyword>
<protein>
    <recommendedName>
        <fullName evidence="9">Major facilitator superfamily (MFS) profile domain-containing protein</fullName>
    </recommendedName>
</protein>
<keyword evidence="6" id="KW-0769">Symport</keyword>
<dbReference type="PRINTS" id="PR00171">
    <property type="entry name" value="SUGRTRNSPORT"/>
</dbReference>
<evidence type="ECO:0000313" key="10">
    <source>
        <dbReference type="EnsemblPlants" id="EMT33619"/>
    </source>
</evidence>
<evidence type="ECO:0000259" key="9">
    <source>
        <dbReference type="PROSITE" id="PS50850"/>
    </source>
</evidence>
<feature type="domain" description="Major facilitator superfamily (MFS) profile" evidence="9">
    <location>
        <begin position="35"/>
        <end position="381"/>
    </location>
</feature>
<keyword evidence="4" id="KW-0762">Sugar transport</keyword>
<dbReference type="SUPFAM" id="SSF103473">
    <property type="entry name" value="MFS general substrate transporter"/>
    <property type="match status" value="1"/>
</dbReference>
<dbReference type="GO" id="GO:0015293">
    <property type="term" value="F:symporter activity"/>
    <property type="evidence" value="ECO:0007669"/>
    <property type="project" value="UniProtKB-KW"/>
</dbReference>
<name>N1R4T1_AEGTA</name>
<evidence type="ECO:0000256" key="6">
    <source>
        <dbReference type="ARBA" id="ARBA00022847"/>
    </source>
</evidence>
<evidence type="ECO:0000256" key="2">
    <source>
        <dbReference type="ARBA" id="ARBA00010992"/>
    </source>
</evidence>
<accession>N1R4T1</accession>
<dbReference type="AlphaFoldDB" id="N1R4T1"/>
<evidence type="ECO:0000256" key="5">
    <source>
        <dbReference type="ARBA" id="ARBA00022692"/>
    </source>
</evidence>
<dbReference type="Gene3D" id="1.20.1250.20">
    <property type="entry name" value="MFS general substrate transporter like domains"/>
    <property type="match status" value="3"/>
</dbReference>
<dbReference type="PROSITE" id="PS50850">
    <property type="entry name" value="MFS"/>
    <property type="match status" value="1"/>
</dbReference>
<dbReference type="InterPro" id="IPR003663">
    <property type="entry name" value="Sugar/inositol_transpt"/>
</dbReference>
<comment type="similarity">
    <text evidence="2">Belongs to the major facilitator superfamily. Sugar transporter (TC 2.A.1.1) family.</text>
</comment>
<dbReference type="GO" id="GO:0015144">
    <property type="term" value="F:carbohydrate transmembrane transporter activity"/>
    <property type="evidence" value="ECO:0007669"/>
    <property type="project" value="InterPro"/>
</dbReference>
<reference evidence="10" key="1">
    <citation type="submission" date="2015-06" db="UniProtKB">
        <authorList>
            <consortium name="EnsemblPlants"/>
        </authorList>
    </citation>
    <scope>IDENTIFICATION</scope>
</reference>
<sequence length="381" mass="39320">MDKEQQRHGELEAPLLPGDGGKAAAAAGSAYALVCSLVASAISVIYGYNRGVMSGAQKFVQDDLGISDAQIEVLIGATSIYSLVGSLAAGWACDCAGRRRTMALSAAMFFAGSAITSVAGGYAVLMAGQLVAGVACGFGLVVAPVYIAEMAPAASRGFLSSIPEIAGNAGILLSYIADFALAGFPNNVNWRLMIGVGAVPPLFLAVATLLAMPETPLVESSKQAVPGGSDERTRSTSVWRDILIRPTRSVRRVLLAILGLQFFQQASGVAALVLYAPRVFHHAGVTSQSAGTGIGTAVNRVMSAVVGMTFISLYEAVGMAGSFYIFAGCAAASWVFVYALLPETKGRTLEEMEALFDDSANDAVINHVRVQAGAARPGGSL</sequence>
<comment type="subcellular location">
    <subcellularLocation>
        <location evidence="1">Membrane</location>
        <topology evidence="1">Multi-pass membrane protein</topology>
    </subcellularLocation>
</comment>
<dbReference type="PANTHER" id="PTHR23500">
    <property type="entry name" value="SOLUTE CARRIER FAMILY 2, FACILITATED GLUCOSE TRANSPORTER"/>
    <property type="match status" value="1"/>
</dbReference>
<evidence type="ECO:0000256" key="4">
    <source>
        <dbReference type="ARBA" id="ARBA00022597"/>
    </source>
</evidence>
<dbReference type="Pfam" id="PF00083">
    <property type="entry name" value="Sugar_tr"/>
    <property type="match status" value="2"/>
</dbReference>
<dbReference type="PANTHER" id="PTHR23500:SF32">
    <property type="entry name" value="OS12G0512100 PROTEIN"/>
    <property type="match status" value="1"/>
</dbReference>
<dbReference type="InterPro" id="IPR036259">
    <property type="entry name" value="MFS_trans_sf"/>
</dbReference>
<dbReference type="InterPro" id="IPR045262">
    <property type="entry name" value="STP/PLT_plant"/>
</dbReference>
<keyword evidence="8" id="KW-0472">Membrane</keyword>
<dbReference type="InterPro" id="IPR020846">
    <property type="entry name" value="MFS_dom"/>
</dbReference>